<dbReference type="AlphaFoldDB" id="A0A8V0ZBF1"/>
<reference evidence="9" key="2">
    <citation type="submission" date="2025-08" db="UniProtKB">
        <authorList>
            <consortium name="Ensembl"/>
        </authorList>
    </citation>
    <scope>IDENTIFICATION</scope>
    <source>
        <strain evidence="9">broiler</strain>
    </source>
</reference>
<reference evidence="9" key="3">
    <citation type="submission" date="2025-09" db="UniProtKB">
        <authorList>
            <consortium name="Ensembl"/>
        </authorList>
    </citation>
    <scope>IDENTIFICATION</scope>
    <source>
        <strain evidence="9">broiler</strain>
    </source>
</reference>
<dbReference type="Ensembl" id="ENSGALT00010048381.1">
    <property type="protein sequence ID" value="ENSGALP00010028525.1"/>
    <property type="gene ID" value="ENSGALG00010020030.1"/>
</dbReference>
<dbReference type="InterPro" id="IPR011332">
    <property type="entry name" value="Ribosomal_zn-bd"/>
</dbReference>
<evidence type="ECO:0000313" key="10">
    <source>
        <dbReference type="Proteomes" id="UP000000539"/>
    </source>
</evidence>
<dbReference type="GO" id="GO:0005739">
    <property type="term" value="C:mitochondrion"/>
    <property type="evidence" value="ECO:0007669"/>
    <property type="project" value="UniProtKB-SubCell"/>
</dbReference>
<organism evidence="9 10">
    <name type="scientific">Gallus gallus</name>
    <name type="common">Chicken</name>
    <dbReference type="NCBI Taxonomy" id="9031"/>
    <lineage>
        <taxon>Eukaryota</taxon>
        <taxon>Metazoa</taxon>
        <taxon>Chordata</taxon>
        <taxon>Craniata</taxon>
        <taxon>Vertebrata</taxon>
        <taxon>Euteleostomi</taxon>
        <taxon>Archelosauria</taxon>
        <taxon>Archosauria</taxon>
        <taxon>Dinosauria</taxon>
        <taxon>Saurischia</taxon>
        <taxon>Theropoda</taxon>
        <taxon>Coelurosauria</taxon>
        <taxon>Aves</taxon>
        <taxon>Neognathae</taxon>
        <taxon>Galloanserae</taxon>
        <taxon>Galliformes</taxon>
        <taxon>Phasianidae</taxon>
        <taxon>Phasianinae</taxon>
        <taxon>Gallus</taxon>
    </lineage>
</organism>
<comment type="similarity">
    <text evidence="2">Belongs to the bacterial ribosomal protein bL33 family.</text>
</comment>
<dbReference type="FunCoup" id="A0A8V0ZBF1">
    <property type="interactions" value="159"/>
</dbReference>
<evidence type="ECO:0000256" key="7">
    <source>
        <dbReference type="ARBA" id="ARBA00035436"/>
    </source>
</evidence>
<sequence>MLRGQGLESSVSSLSKWWLREERPAPHAPQQGTTPSLAAHPPTAQKDATTLFAAPSASLPSTFAQRHTRANGAASTRRAAPSAPHALPPGTPQPHSLPRGPEALPPSRPEVAGAGLGGGRAAVALCSLRRRLWPRANLKSSNACERIADPESGCALSALQFVCLSHRYILVRMKSAAETGYCFNVRRLRLQEKLVLLRYDPIAKQRVLFTEKRKIRSL</sequence>
<dbReference type="InterPro" id="IPR038584">
    <property type="entry name" value="Ribosomal_bL33_sf"/>
</dbReference>
<dbReference type="Gene3D" id="2.20.28.120">
    <property type="entry name" value="Ribosomal protein L33"/>
    <property type="match status" value="1"/>
</dbReference>
<dbReference type="OrthoDB" id="275534at2759"/>
<dbReference type="Proteomes" id="UP000000539">
    <property type="component" value="Chromosome 3"/>
</dbReference>
<dbReference type="GO" id="GO:1990904">
    <property type="term" value="C:ribonucleoprotein complex"/>
    <property type="evidence" value="ECO:0007669"/>
    <property type="project" value="UniProtKB-KW"/>
</dbReference>
<evidence type="ECO:0000313" key="9">
    <source>
        <dbReference type="Ensembl" id="ENSGALP00010028525.1"/>
    </source>
</evidence>
<keyword evidence="3" id="KW-0689">Ribosomal protein</keyword>
<feature type="compositionally biased region" description="Low complexity" evidence="8">
    <location>
        <begin position="73"/>
        <end position="85"/>
    </location>
</feature>
<dbReference type="PANTHER" id="PTHR47037">
    <property type="entry name" value="39S RIBOSOMAL PROTEIN L33, MITOCHONDRIAL"/>
    <property type="match status" value="1"/>
</dbReference>
<evidence type="ECO:0000256" key="6">
    <source>
        <dbReference type="ARBA" id="ARBA00035275"/>
    </source>
</evidence>
<dbReference type="GO" id="GO:0006412">
    <property type="term" value="P:translation"/>
    <property type="evidence" value="ECO:0007669"/>
    <property type="project" value="InterPro"/>
</dbReference>
<evidence type="ECO:0000256" key="1">
    <source>
        <dbReference type="ARBA" id="ARBA00004173"/>
    </source>
</evidence>
<comment type="subcellular location">
    <subcellularLocation>
        <location evidence="1">Mitochondrion</location>
    </subcellularLocation>
</comment>
<dbReference type="GO" id="GO:0005840">
    <property type="term" value="C:ribosome"/>
    <property type="evidence" value="ECO:0007669"/>
    <property type="project" value="UniProtKB-KW"/>
</dbReference>
<proteinExistence type="inferred from homology"/>
<evidence type="ECO:0000256" key="8">
    <source>
        <dbReference type="SAM" id="MobiDB-lite"/>
    </source>
</evidence>
<evidence type="ECO:0000256" key="2">
    <source>
        <dbReference type="ARBA" id="ARBA00007596"/>
    </source>
</evidence>
<accession>A0A8V0ZBF1</accession>
<evidence type="ECO:0000256" key="4">
    <source>
        <dbReference type="ARBA" id="ARBA00023128"/>
    </source>
</evidence>
<feature type="region of interest" description="Disordered" evidence="8">
    <location>
        <begin position="21"/>
        <end position="113"/>
    </location>
</feature>
<evidence type="ECO:0000256" key="3">
    <source>
        <dbReference type="ARBA" id="ARBA00022980"/>
    </source>
</evidence>
<keyword evidence="10" id="KW-1185">Reference proteome</keyword>
<dbReference type="GeneTree" id="ENSGT01030000235232"/>
<reference evidence="9" key="1">
    <citation type="submission" date="2020-11" db="EMBL/GenBank/DDBJ databases">
        <title>Gallus gallus (Chicken) genome, bGalGal1, GRCg7b, maternal haplotype autosomes + Z &amp; W.</title>
        <authorList>
            <person name="Warren W."/>
            <person name="Formenti G."/>
            <person name="Fedrigo O."/>
            <person name="Haase B."/>
            <person name="Mountcastle J."/>
            <person name="Balacco J."/>
            <person name="Tracey A."/>
            <person name="Schneider V."/>
            <person name="Okimoto R."/>
            <person name="Cheng H."/>
            <person name="Hawken R."/>
            <person name="Howe K."/>
            <person name="Jarvis E.D."/>
        </authorList>
    </citation>
    <scope>NUCLEOTIDE SEQUENCE [LARGE SCALE GENOMIC DNA]</scope>
    <source>
        <strain evidence="9">Broiler</strain>
    </source>
</reference>
<gene>
    <name evidence="9" type="primary">MRPL33</name>
</gene>
<keyword evidence="5" id="KW-0687">Ribonucleoprotein</keyword>
<dbReference type="SUPFAM" id="SSF57829">
    <property type="entry name" value="Zn-binding ribosomal proteins"/>
    <property type="match status" value="1"/>
</dbReference>
<dbReference type="InterPro" id="IPR052008">
    <property type="entry name" value="Mitoribosomal_protein_bL33"/>
</dbReference>
<evidence type="ECO:0000256" key="5">
    <source>
        <dbReference type="ARBA" id="ARBA00023274"/>
    </source>
</evidence>
<protein>
    <recommendedName>
        <fullName evidence="6">Large ribosomal subunit protein bL33m</fullName>
    </recommendedName>
    <alternativeName>
        <fullName evidence="7">39S ribosomal protein L33, mitochondrial</fullName>
    </alternativeName>
</protein>
<name>A0A8V0ZBF1_CHICK</name>
<keyword evidence="4" id="KW-0496">Mitochondrion</keyword>
<dbReference type="PANTHER" id="PTHR47037:SF1">
    <property type="entry name" value="LARGE RIBOSOMAL SUBUNIT PROTEIN BL33M"/>
    <property type="match status" value="1"/>
</dbReference>